<dbReference type="Gene3D" id="1.10.10.10">
    <property type="entry name" value="Winged helix-like DNA-binding domain superfamily/Winged helix DNA-binding domain"/>
    <property type="match status" value="1"/>
</dbReference>
<comment type="cofactor">
    <cofactor evidence="8">
        <name>Mn(2+)</name>
        <dbReference type="ChEBI" id="CHEBI:29035"/>
    </cofactor>
    <cofactor evidence="8">
        <name>Fe(2+)</name>
        <dbReference type="ChEBI" id="CHEBI:29033"/>
    </cofactor>
    <text evidence="8">Binds 1 Mn(2+) or Fe(2+) ion per subunit.</text>
</comment>
<keyword evidence="2" id="KW-0678">Repressor</keyword>
<evidence type="ECO:0000256" key="3">
    <source>
        <dbReference type="ARBA" id="ARBA00022833"/>
    </source>
</evidence>
<dbReference type="Gene3D" id="3.30.1490.190">
    <property type="match status" value="1"/>
</dbReference>
<evidence type="ECO:0000256" key="8">
    <source>
        <dbReference type="PIRSR" id="PIRSR602481-2"/>
    </source>
</evidence>
<dbReference type="InterPro" id="IPR036388">
    <property type="entry name" value="WH-like_DNA-bd_sf"/>
</dbReference>
<feature type="binding site" evidence="7">
    <location>
        <position position="118"/>
    </location>
    <ligand>
        <name>Zn(2+)</name>
        <dbReference type="ChEBI" id="CHEBI:29105"/>
    </ligand>
</feature>
<comment type="cofactor">
    <cofactor evidence="7">
        <name>Zn(2+)</name>
        <dbReference type="ChEBI" id="CHEBI:29105"/>
    </cofactor>
    <text evidence="7">Binds 1 zinc ion per subunit.</text>
</comment>
<evidence type="ECO:0000313" key="9">
    <source>
        <dbReference type="EMBL" id="TFE70603.1"/>
    </source>
</evidence>
<feature type="binding site" evidence="7">
    <location>
        <position position="84"/>
    </location>
    <ligand>
        <name>Zn(2+)</name>
        <dbReference type="ChEBI" id="CHEBI:29105"/>
    </ligand>
</feature>
<keyword evidence="5" id="KW-0238">DNA-binding</keyword>
<dbReference type="GO" id="GO:0000976">
    <property type="term" value="F:transcription cis-regulatory region binding"/>
    <property type="evidence" value="ECO:0007669"/>
    <property type="project" value="TreeGrafter"/>
</dbReference>
<name>A0A4Y8PEW9_9BACT</name>
<keyword evidence="6" id="KW-0804">Transcription</keyword>
<dbReference type="OrthoDB" id="8659436at2"/>
<proteinExistence type="inferred from homology"/>
<accession>A0A4Y8PEW9</accession>
<dbReference type="Pfam" id="PF01475">
    <property type="entry name" value="FUR"/>
    <property type="match status" value="1"/>
</dbReference>
<feature type="binding site" evidence="7">
    <location>
        <position position="121"/>
    </location>
    <ligand>
        <name>Zn(2+)</name>
        <dbReference type="ChEBI" id="CHEBI:29105"/>
    </ligand>
</feature>
<keyword evidence="4" id="KW-0805">Transcription regulation</keyword>
<reference evidence="9 10" key="1">
    <citation type="submission" date="2016-05" db="EMBL/GenBank/DDBJ databases">
        <title>Diversity and Homogeneity among Thermoacidophilic Verrucomicrobia Methanotrophs Linked with Geographical Origin.</title>
        <authorList>
            <person name="Erikstad H.-A."/>
            <person name="Smestad N.B."/>
            <person name="Ceballos R.M."/>
            <person name="Birkeland N.-K."/>
        </authorList>
    </citation>
    <scope>NUCLEOTIDE SEQUENCE [LARGE SCALE GENOMIC DNA]</scope>
    <source>
        <strain evidence="9 10">Phi</strain>
    </source>
</reference>
<comment type="caution">
    <text evidence="9">The sequence shown here is derived from an EMBL/GenBank/DDBJ whole genome shotgun (WGS) entry which is preliminary data.</text>
</comment>
<dbReference type="AlphaFoldDB" id="A0A4Y8PEW9"/>
<feature type="binding site" evidence="7">
    <location>
        <position position="81"/>
    </location>
    <ligand>
        <name>Zn(2+)</name>
        <dbReference type="ChEBI" id="CHEBI:29105"/>
    </ligand>
</feature>
<dbReference type="InterPro" id="IPR043135">
    <property type="entry name" value="Fur_C"/>
</dbReference>
<evidence type="ECO:0000256" key="4">
    <source>
        <dbReference type="ARBA" id="ARBA00023015"/>
    </source>
</evidence>
<protein>
    <submittedName>
        <fullName evidence="9">Transcriptional repressor</fullName>
    </submittedName>
</protein>
<evidence type="ECO:0000256" key="5">
    <source>
        <dbReference type="ARBA" id="ARBA00023125"/>
    </source>
</evidence>
<dbReference type="GO" id="GO:0003700">
    <property type="term" value="F:DNA-binding transcription factor activity"/>
    <property type="evidence" value="ECO:0007669"/>
    <property type="project" value="InterPro"/>
</dbReference>
<gene>
    <name evidence="9" type="ORF">A7Q10_05870</name>
</gene>
<evidence type="ECO:0000256" key="7">
    <source>
        <dbReference type="PIRSR" id="PIRSR602481-1"/>
    </source>
</evidence>
<dbReference type="InterPro" id="IPR036390">
    <property type="entry name" value="WH_DNA-bd_sf"/>
</dbReference>
<evidence type="ECO:0000313" key="10">
    <source>
        <dbReference type="Proteomes" id="UP000297713"/>
    </source>
</evidence>
<feature type="binding site" evidence="8">
    <location>
        <position position="75"/>
    </location>
    <ligand>
        <name>Fe cation</name>
        <dbReference type="ChEBI" id="CHEBI:24875"/>
    </ligand>
</feature>
<dbReference type="GO" id="GO:1900376">
    <property type="term" value="P:regulation of secondary metabolite biosynthetic process"/>
    <property type="evidence" value="ECO:0007669"/>
    <property type="project" value="TreeGrafter"/>
</dbReference>
<dbReference type="RefSeq" id="WP_134439682.1">
    <property type="nucleotide sequence ID" value="NZ_CP065957.1"/>
</dbReference>
<dbReference type="InterPro" id="IPR002481">
    <property type="entry name" value="FUR"/>
</dbReference>
<evidence type="ECO:0000256" key="6">
    <source>
        <dbReference type="ARBA" id="ARBA00023163"/>
    </source>
</evidence>
<keyword evidence="8" id="KW-0408">Iron</keyword>
<feature type="binding site" evidence="8">
    <location>
        <position position="110"/>
    </location>
    <ligand>
        <name>Fe cation</name>
        <dbReference type="ChEBI" id="CHEBI:24875"/>
    </ligand>
</feature>
<dbReference type="SUPFAM" id="SSF46785">
    <property type="entry name" value="Winged helix' DNA-binding domain"/>
    <property type="match status" value="1"/>
</dbReference>
<keyword evidence="10" id="KW-1185">Reference proteome</keyword>
<keyword evidence="7" id="KW-0479">Metal-binding</keyword>
<dbReference type="Proteomes" id="UP000297713">
    <property type="component" value="Unassembled WGS sequence"/>
</dbReference>
<evidence type="ECO:0000256" key="1">
    <source>
        <dbReference type="ARBA" id="ARBA00007957"/>
    </source>
</evidence>
<dbReference type="GO" id="GO:0008270">
    <property type="term" value="F:zinc ion binding"/>
    <property type="evidence" value="ECO:0007669"/>
    <property type="project" value="TreeGrafter"/>
</dbReference>
<sequence length="123" mass="13920">MVRKTKQKEAIFKVLSSADSPLSPAEIQTRASLFVPSLGIATVYRLLRTLKEKKKVVTVEIPGEAPRYEISGRAHHHHFYCRNCHQIFELGKCTDQIEKLAPKGFLVQEHEIILYGRCPSCAS</sequence>
<dbReference type="PANTHER" id="PTHR33202:SF22">
    <property type="entry name" value="HYDROGEN PEROXIDE SENSITIVE REPRESSOR"/>
    <property type="match status" value="1"/>
</dbReference>
<evidence type="ECO:0000256" key="2">
    <source>
        <dbReference type="ARBA" id="ARBA00022491"/>
    </source>
</evidence>
<comment type="similarity">
    <text evidence="1">Belongs to the Fur family.</text>
</comment>
<keyword evidence="3 7" id="KW-0862">Zinc</keyword>
<dbReference type="GO" id="GO:0045892">
    <property type="term" value="P:negative regulation of DNA-templated transcription"/>
    <property type="evidence" value="ECO:0007669"/>
    <property type="project" value="TreeGrafter"/>
</dbReference>
<dbReference type="PANTHER" id="PTHR33202">
    <property type="entry name" value="ZINC UPTAKE REGULATION PROTEIN"/>
    <property type="match status" value="1"/>
</dbReference>
<organism evidence="9 10">
    <name type="scientific">Methylacidiphilum caldifontis</name>
    <dbReference type="NCBI Taxonomy" id="2795386"/>
    <lineage>
        <taxon>Bacteria</taxon>
        <taxon>Pseudomonadati</taxon>
        <taxon>Verrucomicrobiota</taxon>
        <taxon>Methylacidiphilae</taxon>
        <taxon>Methylacidiphilales</taxon>
        <taxon>Methylacidiphilaceae</taxon>
        <taxon>Methylacidiphilum (ex Ratnadevi et al. 2023)</taxon>
    </lineage>
</organism>
<dbReference type="CDD" id="cd07153">
    <property type="entry name" value="Fur_like"/>
    <property type="match status" value="1"/>
</dbReference>
<dbReference type="EMBL" id="LXQC01000113">
    <property type="protein sequence ID" value="TFE70603.1"/>
    <property type="molecule type" value="Genomic_DNA"/>
</dbReference>